<organism evidence="1 2">
    <name type="scientific">Parageobacillus thermoglucosidasius</name>
    <name type="common">Geobacillus thermoglucosidasius</name>
    <dbReference type="NCBI Taxonomy" id="1426"/>
    <lineage>
        <taxon>Bacteria</taxon>
        <taxon>Bacillati</taxon>
        <taxon>Bacillota</taxon>
        <taxon>Bacilli</taxon>
        <taxon>Bacillales</taxon>
        <taxon>Anoxybacillaceae</taxon>
        <taxon>Parageobacillus</taxon>
    </lineage>
</organism>
<gene>
    <name evidence="1" type="ORF">A7K69_16305</name>
</gene>
<comment type="caution">
    <text evidence="1">The sequence shown here is derived from an EMBL/GenBank/DDBJ whole genome shotgun (WGS) entry which is preliminary data.</text>
</comment>
<dbReference type="EMBL" id="LXMA01000002">
    <property type="protein sequence ID" value="OAT74120.1"/>
    <property type="molecule type" value="Genomic_DNA"/>
</dbReference>
<dbReference type="OrthoDB" id="2697418at2"/>
<accession>A0A1B7KVE0</accession>
<reference evidence="2" key="1">
    <citation type="submission" date="2016-05" db="EMBL/GenBank/DDBJ databases">
        <authorList>
            <person name="Wang W."/>
            <person name="Zhu L."/>
        </authorList>
    </citation>
    <scope>NUCLEOTIDE SEQUENCE [LARGE SCALE GENOMIC DNA]</scope>
    <source>
        <strain evidence="2">W-2</strain>
    </source>
</reference>
<protein>
    <submittedName>
        <fullName evidence="1">Uncharacterized protein</fullName>
    </submittedName>
</protein>
<dbReference type="AlphaFoldDB" id="A0A1B7KVE0"/>
<evidence type="ECO:0000313" key="1">
    <source>
        <dbReference type="EMBL" id="OAT74120.1"/>
    </source>
</evidence>
<dbReference type="RefSeq" id="WP_064550396.1">
    <property type="nucleotide sequence ID" value="NZ_LXMA01000002.1"/>
</dbReference>
<proteinExistence type="predicted"/>
<evidence type="ECO:0000313" key="2">
    <source>
        <dbReference type="Proteomes" id="UP000078290"/>
    </source>
</evidence>
<sequence length="294" mass="34257">MAFFAACEKEYQKHQTFSSVDEMNRHIAEMKKRVHFTPAELRILDVMAKHSCKVVGACWLKKANIMKLANVGSEITLRRFFKKMQNYGFMKIYRTYRVKKGGQSSNIYEFQKVFSENCLGGLSRRENAENKGVPKDEEVKTKTETIASETKRNNKNNSINSIRTPSIRTTNVSNNAFSVDKLDASYTSSKVPAAFRDLVKCFYDDAQTIEELWKIIHIKTYKLLYYSLDDRIALAVDSFRQMVRNIKRGRKVRNIFGYFWGIVDKKIELEYRNITFKLEMGLDADSEDVIFYIP</sequence>
<name>A0A1B7KVE0_PARTM</name>
<dbReference type="Proteomes" id="UP000078290">
    <property type="component" value="Unassembled WGS sequence"/>
</dbReference>